<keyword evidence="7" id="KW-1185">Reference proteome</keyword>
<organism evidence="6 7">
    <name type="scientific">Kingella pumchi</name>
    <dbReference type="NCBI Taxonomy" id="2779506"/>
    <lineage>
        <taxon>Bacteria</taxon>
        <taxon>Pseudomonadati</taxon>
        <taxon>Pseudomonadota</taxon>
        <taxon>Betaproteobacteria</taxon>
        <taxon>Neisseriales</taxon>
        <taxon>Neisseriaceae</taxon>
        <taxon>Kingella</taxon>
    </lineage>
</organism>
<name>A0ABS9NK36_9NEIS</name>
<evidence type="ECO:0000313" key="6">
    <source>
        <dbReference type="EMBL" id="MCG6503144.1"/>
    </source>
</evidence>
<dbReference type="Gene3D" id="2.40.100.10">
    <property type="entry name" value="Cyclophilin-like"/>
    <property type="match status" value="1"/>
</dbReference>
<dbReference type="SUPFAM" id="SSF50891">
    <property type="entry name" value="Cyclophilin-like"/>
    <property type="match status" value="1"/>
</dbReference>
<evidence type="ECO:0000259" key="5">
    <source>
        <dbReference type="PROSITE" id="PS50072"/>
    </source>
</evidence>
<evidence type="ECO:0000313" key="7">
    <source>
        <dbReference type="Proteomes" id="UP001298424"/>
    </source>
</evidence>
<comment type="caution">
    <text evidence="6">The sequence shown here is derived from an EMBL/GenBank/DDBJ whole genome shotgun (WGS) entry which is preliminary data.</text>
</comment>
<feature type="signal peptide" evidence="4">
    <location>
        <begin position="1"/>
        <end position="19"/>
    </location>
</feature>
<dbReference type="GO" id="GO:0016853">
    <property type="term" value="F:isomerase activity"/>
    <property type="evidence" value="ECO:0007669"/>
    <property type="project" value="UniProtKB-KW"/>
</dbReference>
<keyword evidence="4" id="KW-0732">Signal</keyword>
<reference evidence="6 7" key="1">
    <citation type="submission" date="2022-02" db="EMBL/GenBank/DDBJ databases">
        <title>Genome sequence data of Kingella unionensis sp. nov. strain CICC 24913 (CCUG 75125).</title>
        <authorList>
            <person name="Xiao M."/>
        </authorList>
    </citation>
    <scope>NUCLEOTIDE SEQUENCE [LARGE SCALE GENOMIC DNA]</scope>
    <source>
        <strain evidence="6 7">CICC 24913</strain>
    </source>
</reference>
<dbReference type="EMBL" id="JAKOOW010000005">
    <property type="protein sequence ID" value="MCG6503144.1"/>
    <property type="molecule type" value="Genomic_DNA"/>
</dbReference>
<dbReference type="PROSITE" id="PS50072">
    <property type="entry name" value="CSA_PPIASE_2"/>
    <property type="match status" value="1"/>
</dbReference>
<feature type="chain" id="PRO_5045798504" description="peptidylprolyl isomerase" evidence="4">
    <location>
        <begin position="20"/>
        <end position="326"/>
    </location>
</feature>
<dbReference type="InterPro" id="IPR044665">
    <property type="entry name" value="E_coli_cyclophilin_A-like"/>
</dbReference>
<dbReference type="RefSeq" id="WP_238745197.1">
    <property type="nucleotide sequence ID" value="NZ_JAKOOW010000005.1"/>
</dbReference>
<accession>A0ABS9NK36</accession>
<evidence type="ECO:0000256" key="2">
    <source>
        <dbReference type="ARBA" id="ARBA00023110"/>
    </source>
</evidence>
<gene>
    <name evidence="6" type="ORF">MB824_01325</name>
</gene>
<protein>
    <recommendedName>
        <fullName evidence="1">peptidylprolyl isomerase</fullName>
        <ecNumber evidence="1">5.2.1.8</ecNumber>
    </recommendedName>
</protein>
<evidence type="ECO:0000256" key="4">
    <source>
        <dbReference type="SAM" id="SignalP"/>
    </source>
</evidence>
<proteinExistence type="predicted"/>
<keyword evidence="3 6" id="KW-0413">Isomerase</keyword>
<dbReference type="PANTHER" id="PTHR43246">
    <property type="entry name" value="PEPTIDYL-PROLYL CIS-TRANS ISOMERASE CYP38, CHLOROPLASTIC"/>
    <property type="match status" value="1"/>
</dbReference>
<dbReference type="EC" id="5.2.1.8" evidence="1"/>
<sequence>MLKAAVALALAAVVSAAAADNPPERKSAADVLKEAPADAWRSIDQRNLVYITLKNGNRVVIELAEDFAPRHAEQIRLLAAGRFFDGLSVYRVQDNFVAQFGDADGDNPAKRRKLPRHAAAKLAPEFARPLAGLNFVPLEDKEPAALSDQIGYAGSFPVAVKDGEAWIPHCYGMVGAARNNEPDSSTASELYVVIGQPARNLDRQITVVGRVVAGIEHLAALPRGNPNNLGFYDKAAQRVPILSLRLGSELPKSQQTDYQTLRTDSPSFKDLEASRKRMDGEWYARETPDYQGVCDLRASVRVNPASLKTAAAAKAKAPAKAGKAKK</sequence>
<dbReference type="Pfam" id="PF00160">
    <property type="entry name" value="Pro_isomerase"/>
    <property type="match status" value="1"/>
</dbReference>
<evidence type="ECO:0000256" key="1">
    <source>
        <dbReference type="ARBA" id="ARBA00013194"/>
    </source>
</evidence>
<dbReference type="InterPro" id="IPR002130">
    <property type="entry name" value="Cyclophilin-type_PPIase_dom"/>
</dbReference>
<keyword evidence="2" id="KW-0697">Rotamase</keyword>
<dbReference type="InterPro" id="IPR029000">
    <property type="entry name" value="Cyclophilin-like_dom_sf"/>
</dbReference>
<dbReference type="Proteomes" id="UP001298424">
    <property type="component" value="Unassembled WGS sequence"/>
</dbReference>
<evidence type="ECO:0000256" key="3">
    <source>
        <dbReference type="ARBA" id="ARBA00023235"/>
    </source>
</evidence>
<feature type="domain" description="PPIase cyclophilin-type" evidence="5">
    <location>
        <begin position="54"/>
        <end position="246"/>
    </location>
</feature>